<dbReference type="PROSITE" id="PS51755">
    <property type="entry name" value="OMPR_PHOB"/>
    <property type="match status" value="1"/>
</dbReference>
<evidence type="ECO:0000256" key="5">
    <source>
        <dbReference type="PROSITE-ProRule" id="PRU01091"/>
    </source>
</evidence>
<dbReference type="GO" id="GO:0006355">
    <property type="term" value="P:regulation of DNA-templated transcription"/>
    <property type="evidence" value="ECO:0007669"/>
    <property type="project" value="InterPro"/>
</dbReference>
<dbReference type="PANTHER" id="PTHR48111:SF40">
    <property type="entry name" value="PHOSPHATE REGULON TRANSCRIPTIONAL REGULATORY PROTEIN PHOB"/>
    <property type="match status" value="1"/>
</dbReference>
<dbReference type="Pfam" id="PF00072">
    <property type="entry name" value="Response_reg"/>
    <property type="match status" value="1"/>
</dbReference>
<dbReference type="GO" id="GO:0005829">
    <property type="term" value="C:cytosol"/>
    <property type="evidence" value="ECO:0007669"/>
    <property type="project" value="TreeGrafter"/>
</dbReference>
<keyword evidence="1 4" id="KW-0597">Phosphoprotein</keyword>
<dbReference type="Gene3D" id="3.40.50.2300">
    <property type="match status" value="1"/>
</dbReference>
<accession>A0A1G7P9B2</accession>
<dbReference type="GO" id="GO:0032993">
    <property type="term" value="C:protein-DNA complex"/>
    <property type="evidence" value="ECO:0007669"/>
    <property type="project" value="TreeGrafter"/>
</dbReference>
<dbReference type="EMBL" id="FNBN01000002">
    <property type="protein sequence ID" value="SDF82853.1"/>
    <property type="molecule type" value="Genomic_DNA"/>
</dbReference>
<evidence type="ECO:0000256" key="4">
    <source>
        <dbReference type="PROSITE-ProRule" id="PRU00169"/>
    </source>
</evidence>
<dbReference type="AlphaFoldDB" id="A0A1G7P9B2"/>
<reference evidence="8 9" key="1">
    <citation type="submission" date="2016-10" db="EMBL/GenBank/DDBJ databases">
        <authorList>
            <person name="de Groot N.N."/>
        </authorList>
    </citation>
    <scope>NUCLEOTIDE SEQUENCE [LARGE SCALE GENOMIC DNA]</scope>
    <source>
        <strain evidence="8 9">DSM 527</strain>
    </source>
</reference>
<feature type="modified residue" description="4-aspartylphosphate" evidence="4">
    <location>
        <position position="53"/>
    </location>
</feature>
<dbReference type="STRING" id="104663.SAMN04488121_1021113"/>
<dbReference type="RefSeq" id="WP_089832011.1">
    <property type="nucleotide sequence ID" value="NZ_FNBN01000002.1"/>
</dbReference>
<dbReference type="InterPro" id="IPR011006">
    <property type="entry name" value="CheY-like_superfamily"/>
</dbReference>
<dbReference type="SMART" id="SM00448">
    <property type="entry name" value="REC"/>
    <property type="match status" value="1"/>
</dbReference>
<dbReference type="InterPro" id="IPR016032">
    <property type="entry name" value="Sig_transdc_resp-reg_C-effctor"/>
</dbReference>
<feature type="domain" description="OmpR/PhoB-type" evidence="7">
    <location>
        <begin position="129"/>
        <end position="226"/>
    </location>
</feature>
<dbReference type="CDD" id="cd00383">
    <property type="entry name" value="trans_reg_C"/>
    <property type="match status" value="1"/>
</dbReference>
<evidence type="ECO:0000256" key="2">
    <source>
        <dbReference type="ARBA" id="ARBA00023012"/>
    </source>
</evidence>
<keyword evidence="3 5" id="KW-0238">DNA-binding</keyword>
<dbReference type="SUPFAM" id="SSF52172">
    <property type="entry name" value="CheY-like"/>
    <property type="match status" value="1"/>
</dbReference>
<dbReference type="PROSITE" id="PS50110">
    <property type="entry name" value="RESPONSE_REGULATORY"/>
    <property type="match status" value="1"/>
</dbReference>
<evidence type="ECO:0000313" key="9">
    <source>
        <dbReference type="Proteomes" id="UP000199045"/>
    </source>
</evidence>
<evidence type="ECO:0000259" key="6">
    <source>
        <dbReference type="PROSITE" id="PS50110"/>
    </source>
</evidence>
<dbReference type="InterPro" id="IPR001867">
    <property type="entry name" value="OmpR/PhoB-type_DNA-bd"/>
</dbReference>
<organism evidence="8 9">
    <name type="scientific">Chitinophaga filiformis</name>
    <name type="common">Myxococcus filiformis</name>
    <name type="synonym">Flexibacter filiformis</name>
    <dbReference type="NCBI Taxonomy" id="104663"/>
    <lineage>
        <taxon>Bacteria</taxon>
        <taxon>Pseudomonadati</taxon>
        <taxon>Bacteroidota</taxon>
        <taxon>Chitinophagia</taxon>
        <taxon>Chitinophagales</taxon>
        <taxon>Chitinophagaceae</taxon>
        <taxon>Chitinophaga</taxon>
    </lineage>
</organism>
<evidence type="ECO:0000256" key="1">
    <source>
        <dbReference type="ARBA" id="ARBA00022553"/>
    </source>
</evidence>
<dbReference type="InterPro" id="IPR036388">
    <property type="entry name" value="WH-like_DNA-bd_sf"/>
</dbReference>
<dbReference type="GO" id="GO:0000156">
    <property type="term" value="F:phosphorelay response regulator activity"/>
    <property type="evidence" value="ECO:0007669"/>
    <property type="project" value="TreeGrafter"/>
</dbReference>
<proteinExistence type="predicted"/>
<dbReference type="InterPro" id="IPR001789">
    <property type="entry name" value="Sig_transdc_resp-reg_receiver"/>
</dbReference>
<dbReference type="PANTHER" id="PTHR48111">
    <property type="entry name" value="REGULATOR OF RPOS"/>
    <property type="match status" value="1"/>
</dbReference>
<dbReference type="Proteomes" id="UP000199045">
    <property type="component" value="Unassembled WGS sequence"/>
</dbReference>
<keyword evidence="2" id="KW-0902">Two-component regulatory system</keyword>
<dbReference type="GO" id="GO:0000976">
    <property type="term" value="F:transcription cis-regulatory region binding"/>
    <property type="evidence" value="ECO:0007669"/>
    <property type="project" value="TreeGrafter"/>
</dbReference>
<dbReference type="SUPFAM" id="SSF46894">
    <property type="entry name" value="C-terminal effector domain of the bipartite response regulators"/>
    <property type="match status" value="1"/>
</dbReference>
<dbReference type="Gene3D" id="6.10.250.690">
    <property type="match status" value="1"/>
</dbReference>
<gene>
    <name evidence="8" type="ORF">SAMN04488121_1021113</name>
</gene>
<dbReference type="Gene3D" id="1.10.10.10">
    <property type="entry name" value="Winged helix-like DNA-binding domain superfamily/Winged helix DNA-binding domain"/>
    <property type="match status" value="1"/>
</dbReference>
<dbReference type="OrthoDB" id="9790442at2"/>
<evidence type="ECO:0000313" key="8">
    <source>
        <dbReference type="EMBL" id="SDF82853.1"/>
    </source>
</evidence>
<dbReference type="Pfam" id="PF00486">
    <property type="entry name" value="Trans_reg_C"/>
    <property type="match status" value="1"/>
</dbReference>
<feature type="DNA-binding region" description="OmpR/PhoB-type" evidence="5">
    <location>
        <begin position="129"/>
        <end position="226"/>
    </location>
</feature>
<feature type="domain" description="Response regulatory" evidence="6">
    <location>
        <begin position="4"/>
        <end position="118"/>
    </location>
</feature>
<name>A0A1G7P9B2_CHIFI</name>
<evidence type="ECO:0000256" key="3">
    <source>
        <dbReference type="ARBA" id="ARBA00023125"/>
    </source>
</evidence>
<sequence length="227" mass="26007">MKTRILYVEDEPSLGKIVKESLQRRGFEVVMETDGANVLSVFKQSNPTVCVLDIMLPNKDGFEVAEEIRAIDPGVPILFLTAKTQTEDLVKGFTLGGNDYIRKPFSMEELIVRIDNVLRKPANISSSSTDHITIGKFRFYAHRQILANGSEEKKLSYKESELLKLLYEKRNGIIDRKDILDLLWGHDSFFNSRNLDVYITRLRVHLKEDENLQILTIKGVGYRFVLA</sequence>
<dbReference type="InterPro" id="IPR039420">
    <property type="entry name" value="WalR-like"/>
</dbReference>
<dbReference type="SMART" id="SM00862">
    <property type="entry name" value="Trans_reg_C"/>
    <property type="match status" value="1"/>
</dbReference>
<protein>
    <submittedName>
        <fullName evidence="8">DNA-binding response regulator, OmpR family, contains REC and winged-helix (WHTH) domain</fullName>
    </submittedName>
</protein>
<evidence type="ECO:0000259" key="7">
    <source>
        <dbReference type="PROSITE" id="PS51755"/>
    </source>
</evidence>